<keyword evidence="2" id="KW-1185">Reference proteome</keyword>
<gene>
    <name evidence="1" type="ORF">O1611_g4445</name>
</gene>
<dbReference type="Proteomes" id="UP001153332">
    <property type="component" value="Unassembled WGS sequence"/>
</dbReference>
<organism evidence="1 2">
    <name type="scientific">Lasiodiplodia mahajangana</name>
    <dbReference type="NCBI Taxonomy" id="1108764"/>
    <lineage>
        <taxon>Eukaryota</taxon>
        <taxon>Fungi</taxon>
        <taxon>Dikarya</taxon>
        <taxon>Ascomycota</taxon>
        <taxon>Pezizomycotina</taxon>
        <taxon>Dothideomycetes</taxon>
        <taxon>Dothideomycetes incertae sedis</taxon>
        <taxon>Botryosphaeriales</taxon>
        <taxon>Botryosphaeriaceae</taxon>
        <taxon>Lasiodiplodia</taxon>
    </lineage>
</organism>
<name>A0ACC2JPR5_9PEZI</name>
<evidence type="ECO:0000313" key="2">
    <source>
        <dbReference type="Proteomes" id="UP001153332"/>
    </source>
</evidence>
<evidence type="ECO:0000313" key="1">
    <source>
        <dbReference type="EMBL" id="KAJ8129188.1"/>
    </source>
</evidence>
<comment type="caution">
    <text evidence="1">The sequence shown here is derived from an EMBL/GenBank/DDBJ whole genome shotgun (WGS) entry which is preliminary data.</text>
</comment>
<protein>
    <submittedName>
        <fullName evidence="1">Uncharacterized protein</fullName>
    </submittedName>
</protein>
<dbReference type="EMBL" id="JAPUUL010000835">
    <property type="protein sequence ID" value="KAJ8129188.1"/>
    <property type="molecule type" value="Genomic_DNA"/>
</dbReference>
<accession>A0ACC2JPR5</accession>
<sequence length="87" mass="9288">MSYAATAAAAPLTLTVHQCNVARAGLMVEESADLRPPGILVAPLYQELFGDLLVGDDDELLADHACAVDRAMYVGPFLELLPHLEPI</sequence>
<proteinExistence type="predicted"/>
<reference evidence="1" key="1">
    <citation type="submission" date="2022-12" db="EMBL/GenBank/DDBJ databases">
        <title>Genome Sequence of Lasiodiplodia mahajangana.</title>
        <authorList>
            <person name="Buettner E."/>
        </authorList>
    </citation>
    <scope>NUCLEOTIDE SEQUENCE</scope>
    <source>
        <strain evidence="1">VT137</strain>
    </source>
</reference>